<reference evidence="1 2" key="1">
    <citation type="submission" date="2024-01" db="EMBL/GenBank/DDBJ databases">
        <title>Comparative genomics of Cryptococcus and Kwoniella reveals pathogenesis evolution and contrasting modes of karyotype evolution via chromosome fusion or intercentromeric recombination.</title>
        <authorList>
            <person name="Coelho M.A."/>
            <person name="David-Palma M."/>
            <person name="Shea T."/>
            <person name="Bowers K."/>
            <person name="McGinley-Smith S."/>
            <person name="Mohammad A.W."/>
            <person name="Gnirke A."/>
            <person name="Yurkov A.M."/>
            <person name="Nowrousian M."/>
            <person name="Sun S."/>
            <person name="Cuomo C.A."/>
            <person name="Heitman J."/>
        </authorList>
    </citation>
    <scope>NUCLEOTIDE SEQUENCE [LARGE SCALE GENOMIC DNA]</scope>
    <source>
        <strain evidence="1 2">PYCC6329</strain>
    </source>
</reference>
<dbReference type="Proteomes" id="UP001358614">
    <property type="component" value="Chromosome 3"/>
</dbReference>
<gene>
    <name evidence="1" type="ORF">V865_008135</name>
</gene>
<dbReference type="RefSeq" id="XP_066087969.1">
    <property type="nucleotide sequence ID" value="XM_066231872.1"/>
</dbReference>
<dbReference type="AlphaFoldDB" id="A0AAX4KUT7"/>
<dbReference type="EMBL" id="CP144091">
    <property type="protein sequence ID" value="WWD10002.1"/>
    <property type="molecule type" value="Genomic_DNA"/>
</dbReference>
<proteinExistence type="predicted"/>
<sequence length="288" mass="33719">MKFGWRPFQYNDYYSDLPDGVKRELPNKYSQSPFAHLAKPQILYMDFPSCEKGEQQQQESYYDEITADGVPGTSLSFLTSLEDIHIVLPVTFDLSTGEVIQFLKGRKHFIHLPKEWFTTPSTFTLHNEVKYEDEDGDEDEDDIEIAYDDRNEHSTLIRYLTYFLEEIMHVDILMNYPCNDKMDEDHYRLNCKTRWIVRYPPVGQGIMEQVKDNLLEIVDRGEIERLARDGIVMVDNDERREDVKEKKMEGIGGKLTTEKVGDGNGESKVELWFMRYDNSQCLTCSDSK</sequence>
<organism evidence="1 2">
    <name type="scientific">Kwoniella europaea PYCC6329</name>
    <dbReference type="NCBI Taxonomy" id="1423913"/>
    <lineage>
        <taxon>Eukaryota</taxon>
        <taxon>Fungi</taxon>
        <taxon>Dikarya</taxon>
        <taxon>Basidiomycota</taxon>
        <taxon>Agaricomycotina</taxon>
        <taxon>Tremellomycetes</taxon>
        <taxon>Tremellales</taxon>
        <taxon>Cryptococcaceae</taxon>
        <taxon>Kwoniella</taxon>
    </lineage>
</organism>
<protein>
    <submittedName>
        <fullName evidence="1">Uncharacterized protein</fullName>
    </submittedName>
</protein>
<accession>A0AAX4KUT7</accession>
<dbReference type="KEGG" id="ker:91106936"/>
<dbReference type="GeneID" id="91106936"/>
<evidence type="ECO:0000313" key="1">
    <source>
        <dbReference type="EMBL" id="WWD10002.1"/>
    </source>
</evidence>
<evidence type="ECO:0000313" key="2">
    <source>
        <dbReference type="Proteomes" id="UP001358614"/>
    </source>
</evidence>
<keyword evidence="2" id="KW-1185">Reference proteome</keyword>
<name>A0AAX4KUT7_9TREE</name>